<accession>A0A835YD14</accession>
<dbReference type="Gene3D" id="3.40.50.1110">
    <property type="entry name" value="SGNH hydrolase"/>
    <property type="match status" value="1"/>
</dbReference>
<keyword evidence="3" id="KW-1185">Reference proteome</keyword>
<dbReference type="SUPFAM" id="SSF52266">
    <property type="entry name" value="SGNH hydrolase"/>
    <property type="match status" value="1"/>
</dbReference>
<dbReference type="Proteomes" id="UP000612055">
    <property type="component" value="Unassembled WGS sequence"/>
</dbReference>
<dbReference type="PANTHER" id="PTHR34407">
    <property type="entry name" value="EXPRESSED PROTEIN"/>
    <property type="match status" value="1"/>
</dbReference>
<reference evidence="2" key="1">
    <citation type="journal article" date="2020" name="bioRxiv">
        <title>Comparative genomics of Chlamydomonas.</title>
        <authorList>
            <person name="Craig R.J."/>
            <person name="Hasan A.R."/>
            <person name="Ness R.W."/>
            <person name="Keightley P.D."/>
        </authorList>
    </citation>
    <scope>NUCLEOTIDE SEQUENCE</scope>
    <source>
        <strain evidence="2">CCAP 11/70</strain>
    </source>
</reference>
<dbReference type="InterPro" id="IPR036514">
    <property type="entry name" value="SGNH_hydro_sf"/>
</dbReference>
<sequence>MGVARERQAQFCARPQPACAPSAAVEHRPKAAGAPHGRPPGPPCRRPRLAHGHALPLLLLLPLLLAPPRCAGHAPSPEGRPKRPKPHAAGGPGEQTELFWTALNRAKSVVNAGDPALWTRVGAKLRAGECLDVRVLGGSVTHGGCGKGLPHVPPNQTWPAQLERLLNRRLPCTGGRRDGGTGHTVANLARSQYCTPMWINTLVGQQETFLEGADAVLVETAINDLTNQGTEGADTAICAATEVLLAMLLHRSRRVDPDPDPGCLGHDRSFTGLAVAYVGATAKQLGVPKKGKPLRAGLRLDAMRQQLPAVEWHGVPYISISAALGPFVTPESHAFLSSNFKCGDDLHPSPLGHSLVAEMLLHWLAAQHEQLARAPEWQLPPEYCTRQPTCAPRADVEQFLDRDPATFALAAAALHVVPRMSATPCEGWEVYDDVPDRVRGLIADEAGATCVLFFDPQAVAERMSLGELDIVALKSYDKSGILAVRVLAATPSDAADLEIVLPGQVGKSRCVFEEGQAEVIGELEWDLLWDTRASLPQTTRLQLPRMPLPEECLFVELQVKEAGRKANKVKVIGLTFF</sequence>
<dbReference type="OrthoDB" id="528490at2759"/>
<dbReference type="CDD" id="cd00229">
    <property type="entry name" value="SGNH_hydrolase"/>
    <property type="match status" value="1"/>
</dbReference>
<evidence type="ECO:0000256" key="1">
    <source>
        <dbReference type="SAM" id="MobiDB-lite"/>
    </source>
</evidence>
<feature type="region of interest" description="Disordered" evidence="1">
    <location>
        <begin position="1"/>
        <end position="48"/>
    </location>
</feature>
<name>A0A835YD14_9CHLO</name>
<dbReference type="EMBL" id="JAEHOE010000003">
    <property type="protein sequence ID" value="KAG2500640.1"/>
    <property type="molecule type" value="Genomic_DNA"/>
</dbReference>
<feature type="region of interest" description="Disordered" evidence="1">
    <location>
        <begin position="71"/>
        <end position="94"/>
    </location>
</feature>
<protein>
    <submittedName>
        <fullName evidence="2">Uncharacterized protein</fullName>
    </submittedName>
</protein>
<dbReference type="AlphaFoldDB" id="A0A835YD14"/>
<evidence type="ECO:0000313" key="3">
    <source>
        <dbReference type="Proteomes" id="UP000612055"/>
    </source>
</evidence>
<organism evidence="2 3">
    <name type="scientific">Edaphochlamys debaryana</name>
    <dbReference type="NCBI Taxonomy" id="47281"/>
    <lineage>
        <taxon>Eukaryota</taxon>
        <taxon>Viridiplantae</taxon>
        <taxon>Chlorophyta</taxon>
        <taxon>core chlorophytes</taxon>
        <taxon>Chlorophyceae</taxon>
        <taxon>CS clade</taxon>
        <taxon>Chlamydomonadales</taxon>
        <taxon>Chlamydomonadales incertae sedis</taxon>
        <taxon>Edaphochlamys</taxon>
    </lineage>
</organism>
<proteinExistence type="predicted"/>
<comment type="caution">
    <text evidence="2">The sequence shown here is derived from an EMBL/GenBank/DDBJ whole genome shotgun (WGS) entry which is preliminary data.</text>
</comment>
<gene>
    <name evidence="2" type="ORF">HYH03_001407</name>
</gene>
<dbReference type="PANTHER" id="PTHR34407:SF1">
    <property type="entry name" value="SGNH HYDROLASE-TYPE ESTERASE DOMAIN-CONTAINING PROTEIN"/>
    <property type="match status" value="1"/>
</dbReference>
<evidence type="ECO:0000313" key="2">
    <source>
        <dbReference type="EMBL" id="KAG2500640.1"/>
    </source>
</evidence>